<dbReference type="Gene3D" id="3.40.50.150">
    <property type="entry name" value="Vaccinia Virus protein VP39"/>
    <property type="match status" value="1"/>
</dbReference>
<keyword evidence="2" id="KW-0808">Transferase</keyword>
<organism evidence="5 6">
    <name type="scientific">Thelephora terrestris</name>
    <dbReference type="NCBI Taxonomy" id="56493"/>
    <lineage>
        <taxon>Eukaryota</taxon>
        <taxon>Fungi</taxon>
        <taxon>Dikarya</taxon>
        <taxon>Basidiomycota</taxon>
        <taxon>Agaricomycotina</taxon>
        <taxon>Agaricomycetes</taxon>
        <taxon>Thelephorales</taxon>
        <taxon>Thelephoraceae</taxon>
        <taxon>Thelephora</taxon>
    </lineage>
</organism>
<evidence type="ECO:0000256" key="2">
    <source>
        <dbReference type="ARBA" id="ARBA00022679"/>
    </source>
</evidence>
<evidence type="ECO:0000256" key="3">
    <source>
        <dbReference type="ARBA" id="ARBA00022691"/>
    </source>
</evidence>
<dbReference type="InterPro" id="IPR051654">
    <property type="entry name" value="Meroterpenoid_MTases"/>
</dbReference>
<proteinExistence type="inferred from homology"/>
<reference evidence="5" key="1">
    <citation type="journal article" date="2020" name="Nat. Commun.">
        <title>Large-scale genome sequencing of mycorrhizal fungi provides insights into the early evolution of symbiotic traits.</title>
        <authorList>
            <person name="Miyauchi S."/>
            <person name="Kiss E."/>
            <person name="Kuo A."/>
            <person name="Drula E."/>
            <person name="Kohler A."/>
            <person name="Sanchez-Garcia M."/>
            <person name="Morin E."/>
            <person name="Andreopoulos B."/>
            <person name="Barry K.W."/>
            <person name="Bonito G."/>
            <person name="Buee M."/>
            <person name="Carver A."/>
            <person name="Chen C."/>
            <person name="Cichocki N."/>
            <person name="Clum A."/>
            <person name="Culley D."/>
            <person name="Crous P.W."/>
            <person name="Fauchery L."/>
            <person name="Girlanda M."/>
            <person name="Hayes R.D."/>
            <person name="Keri Z."/>
            <person name="LaButti K."/>
            <person name="Lipzen A."/>
            <person name="Lombard V."/>
            <person name="Magnuson J."/>
            <person name="Maillard F."/>
            <person name="Murat C."/>
            <person name="Nolan M."/>
            <person name="Ohm R.A."/>
            <person name="Pangilinan J."/>
            <person name="Pereira M.F."/>
            <person name="Perotto S."/>
            <person name="Peter M."/>
            <person name="Pfister S."/>
            <person name="Riley R."/>
            <person name="Sitrit Y."/>
            <person name="Stielow J.B."/>
            <person name="Szollosi G."/>
            <person name="Zifcakova L."/>
            <person name="Stursova M."/>
            <person name="Spatafora J.W."/>
            <person name="Tedersoo L."/>
            <person name="Vaario L.M."/>
            <person name="Yamada A."/>
            <person name="Yan M."/>
            <person name="Wang P."/>
            <person name="Xu J."/>
            <person name="Bruns T."/>
            <person name="Baldrian P."/>
            <person name="Vilgalys R."/>
            <person name="Dunand C."/>
            <person name="Henrissat B."/>
            <person name="Grigoriev I.V."/>
            <person name="Hibbett D."/>
            <person name="Nagy L.G."/>
            <person name="Martin F.M."/>
        </authorList>
    </citation>
    <scope>NUCLEOTIDE SEQUENCE</scope>
    <source>
        <strain evidence="5">UH-Tt-Lm1</strain>
    </source>
</reference>
<dbReference type="OrthoDB" id="2094832at2759"/>
<evidence type="ECO:0000256" key="4">
    <source>
        <dbReference type="ARBA" id="ARBA00038314"/>
    </source>
</evidence>
<accession>A0A9P6L596</accession>
<evidence type="ECO:0000256" key="1">
    <source>
        <dbReference type="ARBA" id="ARBA00005179"/>
    </source>
</evidence>
<dbReference type="PANTHER" id="PTHR35897:SF1">
    <property type="entry name" value="METHYLTRANSFERASE AUSD"/>
    <property type="match status" value="1"/>
</dbReference>
<evidence type="ECO:0000313" key="5">
    <source>
        <dbReference type="EMBL" id="KAF9783913.1"/>
    </source>
</evidence>
<dbReference type="GO" id="GO:0016740">
    <property type="term" value="F:transferase activity"/>
    <property type="evidence" value="ECO:0007669"/>
    <property type="project" value="UniProtKB-KW"/>
</dbReference>
<dbReference type="PANTHER" id="PTHR35897">
    <property type="entry name" value="METHYLTRANSFERASE AUSD"/>
    <property type="match status" value="1"/>
</dbReference>
<dbReference type="Proteomes" id="UP000736335">
    <property type="component" value="Unassembled WGS sequence"/>
</dbReference>
<comment type="caution">
    <text evidence="5">The sequence shown here is derived from an EMBL/GenBank/DDBJ whole genome shotgun (WGS) entry which is preliminary data.</text>
</comment>
<keyword evidence="6" id="KW-1185">Reference proteome</keyword>
<evidence type="ECO:0008006" key="7">
    <source>
        <dbReference type="Google" id="ProtNLM"/>
    </source>
</evidence>
<keyword evidence="3" id="KW-0949">S-adenosyl-L-methionine</keyword>
<gene>
    <name evidence="5" type="ORF">BJ322DRAFT_1067581</name>
</gene>
<protein>
    <recommendedName>
        <fullName evidence="7">Methyltransferase domain-containing protein</fullName>
    </recommendedName>
</protein>
<reference evidence="5" key="2">
    <citation type="submission" date="2020-11" db="EMBL/GenBank/DDBJ databases">
        <authorList>
            <consortium name="DOE Joint Genome Institute"/>
            <person name="Kuo A."/>
            <person name="Miyauchi S."/>
            <person name="Kiss E."/>
            <person name="Drula E."/>
            <person name="Kohler A."/>
            <person name="Sanchez-Garcia M."/>
            <person name="Andreopoulos B."/>
            <person name="Barry K.W."/>
            <person name="Bonito G."/>
            <person name="Buee M."/>
            <person name="Carver A."/>
            <person name="Chen C."/>
            <person name="Cichocki N."/>
            <person name="Clum A."/>
            <person name="Culley D."/>
            <person name="Crous P.W."/>
            <person name="Fauchery L."/>
            <person name="Girlanda M."/>
            <person name="Hayes R."/>
            <person name="Keri Z."/>
            <person name="Labutti K."/>
            <person name="Lipzen A."/>
            <person name="Lombard V."/>
            <person name="Magnuson J."/>
            <person name="Maillard F."/>
            <person name="Morin E."/>
            <person name="Murat C."/>
            <person name="Nolan M."/>
            <person name="Ohm R."/>
            <person name="Pangilinan J."/>
            <person name="Pereira M."/>
            <person name="Perotto S."/>
            <person name="Peter M."/>
            <person name="Riley R."/>
            <person name="Sitrit Y."/>
            <person name="Stielow B."/>
            <person name="Szollosi G."/>
            <person name="Zifcakova L."/>
            <person name="Stursova M."/>
            <person name="Spatafora J.W."/>
            <person name="Tedersoo L."/>
            <person name="Vaario L.-M."/>
            <person name="Yamada A."/>
            <person name="Yan M."/>
            <person name="Wang P."/>
            <person name="Xu J."/>
            <person name="Bruns T."/>
            <person name="Baldrian P."/>
            <person name="Vilgalys R."/>
            <person name="Henrissat B."/>
            <person name="Grigoriev I.V."/>
            <person name="Hibbett D."/>
            <person name="Nagy L.G."/>
            <person name="Martin F.M."/>
        </authorList>
    </citation>
    <scope>NUCLEOTIDE SEQUENCE</scope>
    <source>
        <strain evidence="5">UH-Tt-Lm1</strain>
    </source>
</reference>
<name>A0A9P6L596_9AGAM</name>
<dbReference type="SUPFAM" id="SSF53335">
    <property type="entry name" value="S-adenosyl-L-methionine-dependent methyltransferases"/>
    <property type="match status" value="1"/>
</dbReference>
<dbReference type="EMBL" id="WIUZ02000009">
    <property type="protein sequence ID" value="KAF9783913.1"/>
    <property type="molecule type" value="Genomic_DNA"/>
</dbReference>
<comment type="similarity">
    <text evidence="4">Belongs to the class I-like SAM-binding methyltransferase superfamily.</text>
</comment>
<sequence length="301" mass="33855">MERNTEIEEYLRALPPDASFLVLNAEAEEFFKNETGIQDGDELRRHIVEVQEDAYKVYPYPCIRGFRFAKLTIAKMPAYPRAIELLKERPDAIFLDMGCCMGAELRKVVHDGWPVSQVIGADLEAGFWDVGHKLFRTTPESYPAKFLAGDAFDDAYLSPTAPVPSGGPPPVASVNTLTELRGHISVIYASSFFHLFDEGKQFDLAKRIGSLLDPRPGSIIFGAHGAAPVKGQREGSFRKAFAHSPESWTELWEEQVFEKGQVKVTTALVEVDMVAERASQLLPHLDLRHKPHWLFWSVERL</sequence>
<dbReference type="AlphaFoldDB" id="A0A9P6L596"/>
<evidence type="ECO:0000313" key="6">
    <source>
        <dbReference type="Proteomes" id="UP000736335"/>
    </source>
</evidence>
<comment type="pathway">
    <text evidence="1">Secondary metabolite biosynthesis.</text>
</comment>
<dbReference type="InterPro" id="IPR029063">
    <property type="entry name" value="SAM-dependent_MTases_sf"/>
</dbReference>